<feature type="transmembrane region" description="Helical" evidence="1">
    <location>
        <begin position="6"/>
        <end position="26"/>
    </location>
</feature>
<keyword evidence="1" id="KW-0812">Transmembrane</keyword>
<proteinExistence type="predicted"/>
<dbReference type="AlphaFoldDB" id="A9EA75"/>
<dbReference type="EMBL" id="ABIB01000014">
    <property type="protein sequence ID" value="EDP94753.1"/>
    <property type="molecule type" value="Genomic_DNA"/>
</dbReference>
<dbReference type="InterPro" id="IPR024478">
    <property type="entry name" value="HlyB_4HB_MCP"/>
</dbReference>
<dbReference type="HOGENOM" id="CLU_100594_1_0_10"/>
<organism evidence="3 4">
    <name type="scientific">Kordia algicida OT-1</name>
    <dbReference type="NCBI Taxonomy" id="391587"/>
    <lineage>
        <taxon>Bacteria</taxon>
        <taxon>Pseudomonadati</taxon>
        <taxon>Bacteroidota</taxon>
        <taxon>Flavobacteriia</taxon>
        <taxon>Flavobacteriales</taxon>
        <taxon>Flavobacteriaceae</taxon>
        <taxon>Kordia</taxon>
    </lineage>
</organism>
<protein>
    <recommendedName>
        <fullName evidence="2">Chemotaxis methyl-accepting receptor HlyB-like 4HB MCP domain-containing protein</fullName>
    </recommendedName>
</protein>
<keyword evidence="1" id="KW-1133">Transmembrane helix</keyword>
<dbReference type="OrthoDB" id="979566at2"/>
<comment type="caution">
    <text evidence="3">The sequence shown here is derived from an EMBL/GenBank/DDBJ whole genome shotgun (WGS) entry which is preliminary data.</text>
</comment>
<evidence type="ECO:0000313" key="3">
    <source>
        <dbReference type="EMBL" id="EDP94753.1"/>
    </source>
</evidence>
<dbReference type="Pfam" id="PF12729">
    <property type="entry name" value="4HB_MCP_1"/>
    <property type="match status" value="1"/>
</dbReference>
<dbReference type="STRING" id="391587.KAOT1_00715"/>
<feature type="transmembrane region" description="Helical" evidence="1">
    <location>
        <begin position="171"/>
        <end position="193"/>
    </location>
</feature>
<evidence type="ECO:0000313" key="4">
    <source>
        <dbReference type="Proteomes" id="UP000002945"/>
    </source>
</evidence>
<dbReference type="RefSeq" id="WP_007092719.1">
    <property type="nucleotide sequence ID" value="NZ_CP142125.1"/>
</dbReference>
<dbReference type="Proteomes" id="UP000002945">
    <property type="component" value="Unassembled WGS sequence"/>
</dbReference>
<keyword evidence="1" id="KW-0472">Membrane</keyword>
<accession>A9EA75</accession>
<sequence>MTVYNKIKWVLGILMVLGLIALTNLIDRSNFVRVKDSITTIYEDRLVANDLIFEMLESIHKKEVAIALTDSSFFTEQNYQINNNLQELVSRFEQTKLTTNEQTIFKNFKTNLGALDTIEQKYIQSNLTENSSLKNKITDLKSNLASLSKIQLDEGRKQMSISKKAIDTVELFTQIEIYILILLAIIVQIVVMYNPKKS</sequence>
<evidence type="ECO:0000259" key="2">
    <source>
        <dbReference type="Pfam" id="PF12729"/>
    </source>
</evidence>
<reference evidence="3 4" key="1">
    <citation type="journal article" date="2011" name="J. Bacteriol.">
        <title>Genome sequence of the algicidal bacterium Kordia algicida OT-1.</title>
        <authorList>
            <person name="Lee H.S."/>
            <person name="Kang S.G."/>
            <person name="Kwon K.K."/>
            <person name="Lee J.H."/>
            <person name="Kim S.J."/>
        </authorList>
    </citation>
    <scope>NUCLEOTIDE SEQUENCE [LARGE SCALE GENOMIC DNA]</scope>
    <source>
        <strain evidence="3 4">OT-1</strain>
    </source>
</reference>
<gene>
    <name evidence="3" type="ORF">KAOT1_00715</name>
</gene>
<feature type="domain" description="Chemotaxis methyl-accepting receptor HlyB-like 4HB MCP" evidence="2">
    <location>
        <begin position="3"/>
        <end position="159"/>
    </location>
</feature>
<keyword evidence="4" id="KW-1185">Reference proteome</keyword>
<evidence type="ECO:0000256" key="1">
    <source>
        <dbReference type="SAM" id="Phobius"/>
    </source>
</evidence>
<name>A9EA75_9FLAO</name>
<dbReference type="eggNOG" id="ENOG502ZBV9">
    <property type="taxonomic scope" value="Bacteria"/>
</dbReference>